<organism evidence="1 2">
    <name type="scientific">Inconstantimicrobium porci</name>
    <dbReference type="NCBI Taxonomy" id="2652291"/>
    <lineage>
        <taxon>Bacteria</taxon>
        <taxon>Bacillati</taxon>
        <taxon>Bacillota</taxon>
        <taxon>Clostridia</taxon>
        <taxon>Eubacteriales</taxon>
        <taxon>Clostridiaceae</taxon>
        <taxon>Inconstantimicrobium</taxon>
    </lineage>
</organism>
<reference evidence="1 2" key="1">
    <citation type="submission" date="2019-08" db="EMBL/GenBank/DDBJ databases">
        <title>In-depth cultivation of the pig gut microbiome towards novel bacterial diversity and tailored functional studies.</title>
        <authorList>
            <person name="Wylensek D."/>
            <person name="Hitch T.C.A."/>
            <person name="Clavel T."/>
        </authorList>
    </citation>
    <scope>NUCLEOTIDE SEQUENCE [LARGE SCALE GENOMIC DNA]</scope>
    <source>
        <strain evidence="1 2">WCA-383-APC-5B</strain>
    </source>
</reference>
<keyword evidence="2" id="KW-1185">Reference proteome</keyword>
<evidence type="ECO:0000313" key="1">
    <source>
        <dbReference type="EMBL" id="MSR92264.1"/>
    </source>
</evidence>
<dbReference type="RefSeq" id="WP_154532159.1">
    <property type="nucleotide sequence ID" value="NZ_VULX01000026.1"/>
</dbReference>
<sequence>MEQPIEMLMQYDMGLYEKKFKENEQRVAKFLYSYLKDRLNDRIAALTVQNNLLYAWSYYFSNMAEDHTDWANEIMKSMVVHFNYLLTHDFEIEVSGGDKDTKPLYLDKTFCDVWFRTAICGMIMFEYGDEAVERADKFLGENYYYKDDECKTLKLKELPKPQEV</sequence>
<gene>
    <name evidence="1" type="ORF">FYJ33_12900</name>
</gene>
<protein>
    <submittedName>
        <fullName evidence="1">Uncharacterized protein</fullName>
    </submittedName>
</protein>
<accession>A0A7X2T245</accession>
<dbReference type="Proteomes" id="UP000460287">
    <property type="component" value="Unassembled WGS sequence"/>
</dbReference>
<proteinExistence type="predicted"/>
<comment type="caution">
    <text evidence="1">The sequence shown here is derived from an EMBL/GenBank/DDBJ whole genome shotgun (WGS) entry which is preliminary data.</text>
</comment>
<dbReference type="EMBL" id="VULX01000026">
    <property type="protein sequence ID" value="MSR92264.1"/>
    <property type="molecule type" value="Genomic_DNA"/>
</dbReference>
<evidence type="ECO:0000313" key="2">
    <source>
        <dbReference type="Proteomes" id="UP000460287"/>
    </source>
</evidence>
<dbReference type="AlphaFoldDB" id="A0A7X2T245"/>
<name>A0A7X2T245_9CLOT</name>